<evidence type="ECO:0000313" key="5">
    <source>
        <dbReference type="Proteomes" id="UP000555836"/>
    </source>
</evidence>
<proteinExistence type="predicted"/>
<sequence>LSREQLMVAADMAPEAAYERNIDTHIKAIRHKLKPFEMSERICTKRGFGYFYCIKGE</sequence>
<dbReference type="Proteomes" id="UP000555836">
    <property type="component" value="Unassembled WGS sequence"/>
</dbReference>
<feature type="DNA-binding region" description="OmpR/PhoB-type" evidence="2">
    <location>
        <begin position="1"/>
        <end position="54"/>
    </location>
</feature>
<feature type="non-terminal residue" evidence="4">
    <location>
        <position position="1"/>
    </location>
</feature>
<comment type="caution">
    <text evidence="4">The sequence shown here is derived from an EMBL/GenBank/DDBJ whole genome shotgun (WGS) entry which is preliminary data.</text>
</comment>
<dbReference type="GO" id="GO:0000160">
    <property type="term" value="P:phosphorelay signal transduction system"/>
    <property type="evidence" value="ECO:0007669"/>
    <property type="project" value="InterPro"/>
</dbReference>
<dbReference type="PROSITE" id="PS51755">
    <property type="entry name" value="OMPR_PHOB"/>
    <property type="match status" value="1"/>
</dbReference>
<gene>
    <name evidence="4" type="ORF">HKB21_30530</name>
</gene>
<name>A0A7Y0SBJ4_VIBPH</name>
<dbReference type="InterPro" id="IPR001867">
    <property type="entry name" value="OmpR/PhoB-type_DNA-bd"/>
</dbReference>
<dbReference type="GO" id="GO:0003677">
    <property type="term" value="F:DNA binding"/>
    <property type="evidence" value="ECO:0007669"/>
    <property type="project" value="UniProtKB-UniRule"/>
</dbReference>
<evidence type="ECO:0000313" key="4">
    <source>
        <dbReference type="EMBL" id="NMU29950.1"/>
    </source>
</evidence>
<evidence type="ECO:0000256" key="2">
    <source>
        <dbReference type="PROSITE-ProRule" id="PRU01091"/>
    </source>
</evidence>
<dbReference type="AlphaFoldDB" id="A0A7Y0SBJ4"/>
<dbReference type="SUPFAM" id="SSF46894">
    <property type="entry name" value="C-terminal effector domain of the bipartite response regulators"/>
    <property type="match status" value="1"/>
</dbReference>
<feature type="domain" description="OmpR/PhoB-type" evidence="3">
    <location>
        <begin position="1"/>
        <end position="54"/>
    </location>
</feature>
<protein>
    <submittedName>
        <fullName evidence="4">Two-component system response regulator</fullName>
    </submittedName>
</protein>
<organism evidence="4 5">
    <name type="scientific">Vibrio parahaemolyticus</name>
    <dbReference type="NCBI Taxonomy" id="670"/>
    <lineage>
        <taxon>Bacteria</taxon>
        <taxon>Pseudomonadati</taxon>
        <taxon>Pseudomonadota</taxon>
        <taxon>Gammaproteobacteria</taxon>
        <taxon>Vibrionales</taxon>
        <taxon>Vibrionaceae</taxon>
        <taxon>Vibrio</taxon>
    </lineage>
</organism>
<accession>A0A7Y0SBJ4</accession>
<dbReference type="GO" id="GO:0006355">
    <property type="term" value="P:regulation of DNA-templated transcription"/>
    <property type="evidence" value="ECO:0007669"/>
    <property type="project" value="InterPro"/>
</dbReference>
<evidence type="ECO:0000259" key="3">
    <source>
        <dbReference type="PROSITE" id="PS51755"/>
    </source>
</evidence>
<dbReference type="Pfam" id="PF00486">
    <property type="entry name" value="Trans_reg_C"/>
    <property type="match status" value="1"/>
</dbReference>
<keyword evidence="1 2" id="KW-0238">DNA-binding</keyword>
<reference evidence="4 5" key="1">
    <citation type="submission" date="2020-04" db="EMBL/GenBank/DDBJ databases">
        <title>Whole-genome sequencing of Vibrio spp. from China reveals different genetic environments of blaCTX-M-14 among diverse lineages.</title>
        <authorList>
            <person name="Zheng Z."/>
            <person name="Ye L."/>
            <person name="Chen S."/>
        </authorList>
    </citation>
    <scope>NUCLEOTIDE SEQUENCE [LARGE SCALE GENOMIC DNA]</scope>
    <source>
        <strain evidence="4 5">Vb0574</strain>
    </source>
</reference>
<dbReference type="EMBL" id="JABCLD010002295">
    <property type="protein sequence ID" value="NMU29950.1"/>
    <property type="molecule type" value="Genomic_DNA"/>
</dbReference>
<evidence type="ECO:0000256" key="1">
    <source>
        <dbReference type="ARBA" id="ARBA00023125"/>
    </source>
</evidence>
<dbReference type="Gene3D" id="1.10.10.10">
    <property type="entry name" value="Winged helix-like DNA-binding domain superfamily/Winged helix DNA-binding domain"/>
    <property type="match status" value="1"/>
</dbReference>
<dbReference type="InterPro" id="IPR016032">
    <property type="entry name" value="Sig_transdc_resp-reg_C-effctor"/>
</dbReference>
<dbReference type="InterPro" id="IPR036388">
    <property type="entry name" value="WH-like_DNA-bd_sf"/>
</dbReference>